<dbReference type="InterPro" id="IPR007573">
    <property type="entry name" value="QWRF"/>
</dbReference>
<dbReference type="GO" id="GO:0005737">
    <property type="term" value="C:cytoplasm"/>
    <property type="evidence" value="ECO:0007669"/>
    <property type="project" value="TreeGrafter"/>
</dbReference>
<evidence type="ECO:0000256" key="1">
    <source>
        <dbReference type="ARBA" id="ARBA00010016"/>
    </source>
</evidence>
<feature type="region of interest" description="Disordered" evidence="2">
    <location>
        <begin position="236"/>
        <end position="323"/>
    </location>
</feature>
<dbReference type="AlphaFoldDB" id="A0A6J1CGD1"/>
<feature type="compositionally biased region" description="Polar residues" evidence="2">
    <location>
        <begin position="44"/>
        <end position="60"/>
    </location>
</feature>
<name>A0A6J1CGD1_MOMCH</name>
<feature type="region of interest" description="Disordered" evidence="2">
    <location>
        <begin position="1"/>
        <end position="76"/>
    </location>
</feature>
<evidence type="ECO:0000256" key="2">
    <source>
        <dbReference type="SAM" id="MobiDB-lite"/>
    </source>
</evidence>
<dbReference type="OrthoDB" id="774923at2759"/>
<evidence type="ECO:0000313" key="4">
    <source>
        <dbReference type="RefSeq" id="XP_022140684.1"/>
    </source>
</evidence>
<dbReference type="Proteomes" id="UP000504603">
    <property type="component" value="Unplaced"/>
</dbReference>
<feature type="compositionally biased region" description="Polar residues" evidence="2">
    <location>
        <begin position="240"/>
        <end position="251"/>
    </location>
</feature>
<dbReference type="PANTHER" id="PTHR31807">
    <property type="entry name" value="AUGMIN FAMILY MEMBER"/>
    <property type="match status" value="1"/>
</dbReference>
<accession>A0A6J1CGD1</accession>
<dbReference type="GO" id="GO:0008017">
    <property type="term" value="F:microtubule binding"/>
    <property type="evidence" value="ECO:0007669"/>
    <property type="project" value="TreeGrafter"/>
</dbReference>
<comment type="similarity">
    <text evidence="1">Belongs to the QWRF family.</text>
</comment>
<sequence>MKNENDAVVSDQSQRHRRGKSREVSSRFLSQASATEATAATSSPNQVISPTQRKSRSNSFDARKHRSQEGSIFAHGLWPSSTTSCTTSKRFDTLADYLGNERLKDQKSTTSNASINKQRGSKEFSSVEPEKECAKENDRPFIGGSLRHCGKVQGKYLSSSSSKLSVQSSESGRLSVDENALFGRSSRRKLENFRNSFELEPEYSDIGSPMLGKTPTIICRKPGIMIPSKYMNDVLRRPQRGSSDSSLSNPVSFEGSPTAKKTSAKNAIQRANSISGHGSSMSQWALSPGRSGSPPMSVENKEKPMSFSSLKPQPAVKTPSKGATGMEKLLNLGLDLFKSRKASVSTNSPVGTGISDNVHQLRMLHNRLVHWRFANAKSHAATANLSNLVERNLASAWNDIAKLQLSVQQKKLQLQKEKLQFKLNFILLSQLKPLETWGGMERQHLTALSMTRDCLHSVICRVPLIEGAQIDAQTMSMVLRQACDLTTSIKSTITVYAPPAKEAAFLLSELARFVVQERLVLEEIFELHKTISALEMEEMSLKCGIVQMIKTQQLQQQNEESSIT</sequence>
<dbReference type="RefSeq" id="XP_022140684.1">
    <property type="nucleotide sequence ID" value="XM_022284992.1"/>
</dbReference>
<reference evidence="4" key="1">
    <citation type="submission" date="2025-08" db="UniProtKB">
        <authorList>
            <consortium name="RefSeq"/>
        </authorList>
    </citation>
    <scope>IDENTIFICATION</scope>
    <source>
        <strain evidence="4">OHB3-1</strain>
    </source>
</reference>
<dbReference type="KEGG" id="mcha:111011287"/>
<feature type="compositionally biased region" description="Polar residues" evidence="2">
    <location>
        <begin position="108"/>
        <end position="118"/>
    </location>
</feature>
<gene>
    <name evidence="4" type="primary">LOC111011287</name>
</gene>
<feature type="compositionally biased region" description="Low complexity" evidence="2">
    <location>
        <begin position="32"/>
        <end position="43"/>
    </location>
</feature>
<dbReference type="PANTHER" id="PTHR31807:SF31">
    <property type="entry name" value="QWRF MOTIF PROTEIN (DUF566)-RELATED"/>
    <property type="match status" value="1"/>
</dbReference>
<dbReference type="GO" id="GO:0005880">
    <property type="term" value="C:nuclear microtubule"/>
    <property type="evidence" value="ECO:0007669"/>
    <property type="project" value="TreeGrafter"/>
</dbReference>
<dbReference type="GeneID" id="111011287"/>
<feature type="compositionally biased region" description="Basic and acidic residues" evidence="2">
    <location>
        <begin position="128"/>
        <end position="139"/>
    </location>
</feature>
<evidence type="ECO:0000313" key="3">
    <source>
        <dbReference type="Proteomes" id="UP000504603"/>
    </source>
</evidence>
<proteinExistence type="inferred from homology"/>
<feature type="compositionally biased region" description="Polar residues" evidence="2">
    <location>
        <begin position="259"/>
        <end position="285"/>
    </location>
</feature>
<keyword evidence="3" id="KW-1185">Reference proteome</keyword>
<feature type="region of interest" description="Disordered" evidence="2">
    <location>
        <begin position="105"/>
        <end position="139"/>
    </location>
</feature>
<organism evidence="3 4">
    <name type="scientific">Momordica charantia</name>
    <name type="common">Bitter gourd</name>
    <name type="synonym">Balsam pear</name>
    <dbReference type="NCBI Taxonomy" id="3673"/>
    <lineage>
        <taxon>Eukaryota</taxon>
        <taxon>Viridiplantae</taxon>
        <taxon>Streptophyta</taxon>
        <taxon>Embryophyta</taxon>
        <taxon>Tracheophyta</taxon>
        <taxon>Spermatophyta</taxon>
        <taxon>Magnoliopsida</taxon>
        <taxon>eudicotyledons</taxon>
        <taxon>Gunneridae</taxon>
        <taxon>Pentapetalae</taxon>
        <taxon>rosids</taxon>
        <taxon>fabids</taxon>
        <taxon>Cucurbitales</taxon>
        <taxon>Cucurbitaceae</taxon>
        <taxon>Momordiceae</taxon>
        <taxon>Momordica</taxon>
    </lineage>
</organism>
<protein>
    <submittedName>
        <fullName evidence="4">QWRF motif-containing protein 3</fullName>
    </submittedName>
</protein>
<dbReference type="GO" id="GO:0051225">
    <property type="term" value="P:spindle assembly"/>
    <property type="evidence" value="ECO:0007669"/>
    <property type="project" value="TreeGrafter"/>
</dbReference>
<dbReference type="Pfam" id="PF04484">
    <property type="entry name" value="QWRF"/>
    <property type="match status" value="1"/>
</dbReference>